<sequence length="256" mass="28645">MDSPDAEHRSRSPLPRLIPHSGHSPVQLHIGGEPKRRSWESTNSRSPPRHLPDRSFRDAPIALLPPEYNDNPFRRSTPSPIATLSHSPSLPVSSLEDLSVYDLLPDRSTPDRSVDSHSGYSDDNYLYHTALQSSPEFLTDGPGRSYSHAPLPDLEHRYPHDSQLDDGPLAYTSPVVVAHIPQSRGRDNPEPSHQFPGQMPFSVIYTDDASTKLSDRVHRRCFNCCTTNSSTWRRSVSSPGKVLCNKCGLHQRTMRA</sequence>
<keyword evidence="1" id="KW-0862">Zinc</keyword>
<evidence type="ECO:0000256" key="2">
    <source>
        <dbReference type="SAM" id="MobiDB-lite"/>
    </source>
</evidence>
<dbReference type="GO" id="GO:0043565">
    <property type="term" value="F:sequence-specific DNA binding"/>
    <property type="evidence" value="ECO:0007669"/>
    <property type="project" value="InterPro"/>
</dbReference>
<proteinExistence type="predicted"/>
<protein>
    <recommendedName>
        <fullName evidence="3">GATA-type domain-containing protein</fullName>
    </recommendedName>
</protein>
<reference evidence="4 5" key="1">
    <citation type="submission" date="2016-06" db="EMBL/GenBank/DDBJ databases">
        <title>Comparative genomics of the ectomycorrhizal sister species Rhizopogon vinicolor and Rhizopogon vesiculosus (Basidiomycota: Boletales) reveals a divergence of the mating type B locus.</title>
        <authorList>
            <consortium name="DOE Joint Genome Institute"/>
            <person name="Mujic A.B."/>
            <person name="Kuo A."/>
            <person name="Tritt A."/>
            <person name="Lipzen A."/>
            <person name="Chen C."/>
            <person name="Johnson J."/>
            <person name="Sharma A."/>
            <person name="Barry K."/>
            <person name="Grigoriev I.V."/>
            <person name="Spatafora J.W."/>
        </authorList>
    </citation>
    <scope>NUCLEOTIDE SEQUENCE [LARGE SCALE GENOMIC DNA]</scope>
    <source>
        <strain evidence="4 5">AM-OR11-026</strain>
    </source>
</reference>
<dbReference type="InterPro" id="IPR013088">
    <property type="entry name" value="Znf_NHR/GATA"/>
</dbReference>
<keyword evidence="5" id="KW-1185">Reference proteome</keyword>
<dbReference type="AlphaFoldDB" id="A0A1B7MMK1"/>
<dbReference type="GO" id="GO:0006355">
    <property type="term" value="P:regulation of DNA-templated transcription"/>
    <property type="evidence" value="ECO:0007669"/>
    <property type="project" value="InterPro"/>
</dbReference>
<keyword evidence="1" id="KW-0479">Metal-binding</keyword>
<feature type="compositionally biased region" description="Basic and acidic residues" evidence="2">
    <location>
        <begin position="1"/>
        <end position="10"/>
    </location>
</feature>
<dbReference type="InterPro" id="IPR000679">
    <property type="entry name" value="Znf_GATA"/>
</dbReference>
<dbReference type="GO" id="GO:0008270">
    <property type="term" value="F:zinc ion binding"/>
    <property type="evidence" value="ECO:0007669"/>
    <property type="project" value="UniProtKB-KW"/>
</dbReference>
<dbReference type="PROSITE" id="PS50114">
    <property type="entry name" value="GATA_ZN_FINGER_2"/>
    <property type="match status" value="1"/>
</dbReference>
<evidence type="ECO:0000313" key="4">
    <source>
        <dbReference type="EMBL" id="OAX33817.1"/>
    </source>
</evidence>
<dbReference type="OrthoDB" id="515401at2759"/>
<evidence type="ECO:0000259" key="3">
    <source>
        <dbReference type="PROSITE" id="PS50114"/>
    </source>
</evidence>
<dbReference type="InParanoid" id="A0A1B7MMK1"/>
<dbReference type="Gene3D" id="3.30.50.10">
    <property type="entry name" value="Erythroid Transcription Factor GATA-1, subunit A"/>
    <property type="match status" value="1"/>
</dbReference>
<dbReference type="SUPFAM" id="SSF57716">
    <property type="entry name" value="Glucocorticoid receptor-like (DNA-binding domain)"/>
    <property type="match status" value="1"/>
</dbReference>
<evidence type="ECO:0000256" key="1">
    <source>
        <dbReference type="PROSITE-ProRule" id="PRU00094"/>
    </source>
</evidence>
<accession>A0A1B7MMK1</accession>
<name>A0A1B7MMK1_9AGAM</name>
<organism evidence="4 5">
    <name type="scientific">Rhizopogon vinicolor AM-OR11-026</name>
    <dbReference type="NCBI Taxonomy" id="1314800"/>
    <lineage>
        <taxon>Eukaryota</taxon>
        <taxon>Fungi</taxon>
        <taxon>Dikarya</taxon>
        <taxon>Basidiomycota</taxon>
        <taxon>Agaricomycotina</taxon>
        <taxon>Agaricomycetes</taxon>
        <taxon>Agaricomycetidae</taxon>
        <taxon>Boletales</taxon>
        <taxon>Suillineae</taxon>
        <taxon>Rhizopogonaceae</taxon>
        <taxon>Rhizopogon</taxon>
    </lineage>
</organism>
<dbReference type="CDD" id="cd00202">
    <property type="entry name" value="ZnF_GATA"/>
    <property type="match status" value="1"/>
</dbReference>
<evidence type="ECO:0000313" key="5">
    <source>
        <dbReference type="Proteomes" id="UP000092154"/>
    </source>
</evidence>
<keyword evidence="1" id="KW-0863">Zinc-finger</keyword>
<gene>
    <name evidence="4" type="ORF">K503DRAFT_775190</name>
</gene>
<feature type="region of interest" description="Disordered" evidence="2">
    <location>
        <begin position="1"/>
        <end position="89"/>
    </location>
</feature>
<dbReference type="Pfam" id="PF00320">
    <property type="entry name" value="GATA"/>
    <property type="match status" value="1"/>
</dbReference>
<feature type="domain" description="GATA-type" evidence="3">
    <location>
        <begin position="215"/>
        <end position="256"/>
    </location>
</feature>
<dbReference type="STRING" id="1314800.A0A1B7MMK1"/>
<dbReference type="Proteomes" id="UP000092154">
    <property type="component" value="Unassembled WGS sequence"/>
</dbReference>
<dbReference type="EMBL" id="KV448701">
    <property type="protein sequence ID" value="OAX33817.1"/>
    <property type="molecule type" value="Genomic_DNA"/>
</dbReference>